<evidence type="ECO:0000259" key="3">
    <source>
        <dbReference type="Pfam" id="PF18912"/>
    </source>
</evidence>
<dbReference type="InterPro" id="IPR029057">
    <property type="entry name" value="PRTase-like"/>
</dbReference>
<dbReference type="InterPro" id="IPR000836">
    <property type="entry name" value="PRTase_dom"/>
</dbReference>
<gene>
    <name evidence="4" type="ORF">GCM10010970_14760</name>
</gene>
<keyword evidence="5" id="KW-1185">Reference proteome</keyword>
<evidence type="ECO:0000313" key="4">
    <source>
        <dbReference type="EMBL" id="GGP20345.1"/>
    </source>
</evidence>
<reference evidence="5" key="1">
    <citation type="journal article" date="2019" name="Int. J. Syst. Evol. Microbiol.">
        <title>The Global Catalogue of Microorganisms (GCM) 10K type strain sequencing project: providing services to taxonomists for standard genome sequencing and annotation.</title>
        <authorList>
            <consortium name="The Broad Institute Genomics Platform"/>
            <consortium name="The Broad Institute Genome Sequencing Center for Infectious Disease"/>
            <person name="Wu L."/>
            <person name="Ma J."/>
        </authorList>
    </citation>
    <scope>NUCLEOTIDE SEQUENCE [LARGE SCALE GENOMIC DNA]</scope>
    <source>
        <strain evidence="5">CGMCC 1.8859</strain>
    </source>
</reference>
<dbReference type="Proteomes" id="UP000637267">
    <property type="component" value="Unassembled WGS sequence"/>
</dbReference>
<protein>
    <submittedName>
        <fullName evidence="4">Amidophosphoribosyltransferase</fullName>
    </submittedName>
</protein>
<dbReference type="Pfam" id="PF18912">
    <property type="entry name" value="DZR_2"/>
    <property type="match status" value="1"/>
</dbReference>
<dbReference type="CDD" id="cd06223">
    <property type="entry name" value="PRTases_typeI"/>
    <property type="match status" value="1"/>
</dbReference>
<evidence type="ECO:0000313" key="5">
    <source>
        <dbReference type="Proteomes" id="UP000637267"/>
    </source>
</evidence>
<name>A0ABQ2P7V2_9NEIS</name>
<comment type="caution">
    <text evidence="4">The sequence shown here is derived from an EMBL/GenBank/DDBJ whole genome shotgun (WGS) entry which is preliminary data.</text>
</comment>
<dbReference type="InterPro" id="IPR051910">
    <property type="entry name" value="ComF/GntX_DNA_util-trans"/>
</dbReference>
<evidence type="ECO:0000259" key="2">
    <source>
        <dbReference type="Pfam" id="PF00156"/>
    </source>
</evidence>
<organism evidence="4 5">
    <name type="scientific">Silvimonas iriomotensis</name>
    <dbReference type="NCBI Taxonomy" id="449662"/>
    <lineage>
        <taxon>Bacteria</taxon>
        <taxon>Pseudomonadati</taxon>
        <taxon>Pseudomonadota</taxon>
        <taxon>Betaproteobacteria</taxon>
        <taxon>Neisseriales</taxon>
        <taxon>Chitinibacteraceae</taxon>
        <taxon>Silvimonas</taxon>
    </lineage>
</organism>
<sequence>MAFPKLSGFGFLHFVRESSQLSNYQKNFLNKLQNTVRSLLPPAQCVFCGQMSSRALCPACRHELPWLDQPVCPRCAMPSLAAGDCAQCQRTLPAFTHTVAAFAYEGWLARCIPAGKFSGRWSLFDLLAREAAHRLDGAARPDVIIPVPLFTARWQERGFNQSQQIAQVWGRYLNVPVQTRWLARVRDTGHQLRLDLPARQRNLRHAFVAKAAVAGRHLVLVDDVMTTGTTLHVAARTLRQAGARRVDAWVLARTL</sequence>
<accession>A0ABQ2P7V2</accession>
<feature type="domain" description="Phosphoribosyltransferase" evidence="2">
    <location>
        <begin position="209"/>
        <end position="252"/>
    </location>
</feature>
<dbReference type="Pfam" id="PF00156">
    <property type="entry name" value="Pribosyltran"/>
    <property type="match status" value="1"/>
</dbReference>
<proteinExistence type="inferred from homology"/>
<dbReference type="EMBL" id="BMLX01000002">
    <property type="protein sequence ID" value="GGP20345.1"/>
    <property type="molecule type" value="Genomic_DNA"/>
</dbReference>
<feature type="domain" description="Double zinc ribbon" evidence="3">
    <location>
        <begin position="37"/>
        <end position="89"/>
    </location>
</feature>
<evidence type="ECO:0000256" key="1">
    <source>
        <dbReference type="ARBA" id="ARBA00008007"/>
    </source>
</evidence>
<dbReference type="PANTHER" id="PTHR47505">
    <property type="entry name" value="DNA UTILIZATION PROTEIN YHGH"/>
    <property type="match status" value="1"/>
</dbReference>
<dbReference type="InterPro" id="IPR044005">
    <property type="entry name" value="DZR_2"/>
</dbReference>
<dbReference type="Gene3D" id="3.40.50.2020">
    <property type="match status" value="1"/>
</dbReference>
<dbReference type="SUPFAM" id="SSF53271">
    <property type="entry name" value="PRTase-like"/>
    <property type="match status" value="1"/>
</dbReference>
<comment type="similarity">
    <text evidence="1">Belongs to the ComF/GntX family.</text>
</comment>
<dbReference type="PANTHER" id="PTHR47505:SF1">
    <property type="entry name" value="DNA UTILIZATION PROTEIN YHGH"/>
    <property type="match status" value="1"/>
</dbReference>